<reference evidence="1 2" key="2">
    <citation type="submission" date="2018-11" db="EMBL/GenBank/DDBJ databases">
        <authorList>
            <consortium name="Pathogen Informatics"/>
        </authorList>
    </citation>
    <scope>NUCLEOTIDE SEQUENCE [LARGE SCALE GENOMIC DNA]</scope>
</reference>
<dbReference type="EMBL" id="UYWY01004986">
    <property type="protein sequence ID" value="VDM29399.1"/>
    <property type="molecule type" value="Genomic_DNA"/>
</dbReference>
<dbReference type="AlphaFoldDB" id="A0A183U5B2"/>
<proteinExistence type="predicted"/>
<evidence type="ECO:0000313" key="2">
    <source>
        <dbReference type="Proteomes" id="UP000050794"/>
    </source>
</evidence>
<evidence type="ECO:0000313" key="3">
    <source>
        <dbReference type="WBParaSite" id="TCNE_0000368201-mRNA-1"/>
    </source>
</evidence>
<dbReference type="Proteomes" id="UP000050794">
    <property type="component" value="Unassembled WGS sequence"/>
</dbReference>
<protein>
    <submittedName>
        <fullName evidence="3">Transposase</fullName>
    </submittedName>
</protein>
<organism evidence="2 3">
    <name type="scientific">Toxocara canis</name>
    <name type="common">Canine roundworm</name>
    <dbReference type="NCBI Taxonomy" id="6265"/>
    <lineage>
        <taxon>Eukaryota</taxon>
        <taxon>Metazoa</taxon>
        <taxon>Ecdysozoa</taxon>
        <taxon>Nematoda</taxon>
        <taxon>Chromadorea</taxon>
        <taxon>Rhabditida</taxon>
        <taxon>Spirurina</taxon>
        <taxon>Ascaridomorpha</taxon>
        <taxon>Ascaridoidea</taxon>
        <taxon>Toxocaridae</taxon>
        <taxon>Toxocara</taxon>
    </lineage>
</organism>
<evidence type="ECO:0000313" key="1">
    <source>
        <dbReference type="EMBL" id="VDM29399.1"/>
    </source>
</evidence>
<sequence length="71" mass="8120">MIGGYHSITLCIAIREFNRSDSLMLLDGKKMPAAIREFHCSDSLTPLDEKEMLVVPVAQWRSGNQRIIRRC</sequence>
<reference evidence="3" key="1">
    <citation type="submission" date="2016-06" db="UniProtKB">
        <authorList>
            <consortium name="WormBaseParasite"/>
        </authorList>
    </citation>
    <scope>IDENTIFICATION</scope>
</reference>
<keyword evidence="2" id="KW-1185">Reference proteome</keyword>
<gene>
    <name evidence="1" type="ORF">TCNE_LOCUS3682</name>
</gene>
<accession>A0A183U5B2</accession>
<name>A0A183U5B2_TOXCA</name>
<dbReference type="WBParaSite" id="TCNE_0000368201-mRNA-1">
    <property type="protein sequence ID" value="TCNE_0000368201-mRNA-1"/>
    <property type="gene ID" value="TCNE_0000368201"/>
</dbReference>